<feature type="compositionally biased region" description="Pro residues" evidence="3">
    <location>
        <begin position="32"/>
        <end position="48"/>
    </location>
</feature>
<feature type="compositionally biased region" description="Pro residues" evidence="3">
    <location>
        <begin position="57"/>
        <end position="88"/>
    </location>
</feature>
<protein>
    <recommendedName>
        <fullName evidence="4">Transcription factor CBF/NF-Y/archaeal histone domain-containing protein</fullName>
    </recommendedName>
</protein>
<evidence type="ECO:0000313" key="5">
    <source>
        <dbReference type="EMBL" id="KAI7728217.1"/>
    </source>
</evidence>
<dbReference type="Pfam" id="PF00808">
    <property type="entry name" value="CBFD_NFYB_HMF"/>
    <property type="match status" value="1"/>
</dbReference>
<comment type="subcellular location">
    <subcellularLocation>
        <location evidence="1">Nucleus</location>
    </subcellularLocation>
</comment>
<feature type="compositionally biased region" description="Basic and acidic residues" evidence="3">
    <location>
        <begin position="1"/>
        <end position="15"/>
    </location>
</feature>
<dbReference type="GO" id="GO:0016251">
    <property type="term" value="F:RNA polymerase II general transcription initiation factor activity"/>
    <property type="evidence" value="ECO:0007669"/>
    <property type="project" value="TreeGrafter"/>
</dbReference>
<dbReference type="SUPFAM" id="SSF47113">
    <property type="entry name" value="Histone-fold"/>
    <property type="match status" value="1"/>
</dbReference>
<feature type="region of interest" description="Disordered" evidence="3">
    <location>
        <begin position="210"/>
        <end position="239"/>
    </location>
</feature>
<name>A0AAD5G4P6_AMBAR</name>
<feature type="region of interest" description="Disordered" evidence="3">
    <location>
        <begin position="329"/>
        <end position="348"/>
    </location>
</feature>
<evidence type="ECO:0000256" key="1">
    <source>
        <dbReference type="ARBA" id="ARBA00004123"/>
    </source>
</evidence>
<dbReference type="Proteomes" id="UP001206925">
    <property type="component" value="Unassembled WGS sequence"/>
</dbReference>
<gene>
    <name evidence="5" type="ORF">M8C21_020409</name>
</gene>
<feature type="compositionally biased region" description="Polar residues" evidence="3">
    <location>
        <begin position="16"/>
        <end position="26"/>
    </location>
</feature>
<organism evidence="5 6">
    <name type="scientific">Ambrosia artemisiifolia</name>
    <name type="common">Common ragweed</name>
    <dbReference type="NCBI Taxonomy" id="4212"/>
    <lineage>
        <taxon>Eukaryota</taxon>
        <taxon>Viridiplantae</taxon>
        <taxon>Streptophyta</taxon>
        <taxon>Embryophyta</taxon>
        <taxon>Tracheophyta</taxon>
        <taxon>Spermatophyta</taxon>
        <taxon>Magnoliopsida</taxon>
        <taxon>eudicotyledons</taxon>
        <taxon>Gunneridae</taxon>
        <taxon>Pentapetalae</taxon>
        <taxon>asterids</taxon>
        <taxon>campanulids</taxon>
        <taxon>Asterales</taxon>
        <taxon>Asteraceae</taxon>
        <taxon>Asteroideae</taxon>
        <taxon>Heliantheae alliance</taxon>
        <taxon>Heliantheae</taxon>
        <taxon>Ambrosia</taxon>
    </lineage>
</organism>
<evidence type="ECO:0000259" key="4">
    <source>
        <dbReference type="Pfam" id="PF00808"/>
    </source>
</evidence>
<dbReference type="GO" id="GO:0005634">
    <property type="term" value="C:nucleus"/>
    <property type="evidence" value="ECO:0007669"/>
    <property type="project" value="UniProtKB-SubCell"/>
</dbReference>
<feature type="compositionally biased region" description="Pro residues" evidence="3">
    <location>
        <begin position="97"/>
        <end position="118"/>
    </location>
</feature>
<dbReference type="InterPro" id="IPR003958">
    <property type="entry name" value="CBFA_NFYB_domain"/>
</dbReference>
<evidence type="ECO:0000256" key="2">
    <source>
        <dbReference type="ARBA" id="ARBA00023242"/>
    </source>
</evidence>
<keyword evidence="6" id="KW-1185">Reference proteome</keyword>
<comment type="caution">
    <text evidence="5">The sequence shown here is derived from an EMBL/GenBank/DDBJ whole genome shotgun (WGS) entry which is preliminary data.</text>
</comment>
<dbReference type="Gene3D" id="1.10.20.10">
    <property type="entry name" value="Histone, subunit A"/>
    <property type="match status" value="1"/>
</dbReference>
<keyword evidence="2" id="KW-0539">Nucleus</keyword>
<evidence type="ECO:0000313" key="6">
    <source>
        <dbReference type="Proteomes" id="UP001206925"/>
    </source>
</evidence>
<dbReference type="InterPro" id="IPR009072">
    <property type="entry name" value="Histone-fold"/>
</dbReference>
<feature type="non-terminal residue" evidence="5">
    <location>
        <position position="1"/>
    </location>
</feature>
<dbReference type="PANTHER" id="PTHR10252">
    <property type="entry name" value="HISTONE-LIKE TRANSCRIPTION FACTOR CCAAT-RELATED"/>
    <property type="match status" value="1"/>
</dbReference>
<dbReference type="GO" id="GO:0046982">
    <property type="term" value="F:protein heterodimerization activity"/>
    <property type="evidence" value="ECO:0007669"/>
    <property type="project" value="InterPro"/>
</dbReference>
<dbReference type="EMBL" id="JAMZMK010011253">
    <property type="protein sequence ID" value="KAI7728217.1"/>
    <property type="molecule type" value="Genomic_DNA"/>
</dbReference>
<dbReference type="PANTHER" id="PTHR10252:SF98">
    <property type="entry name" value="TRANSCRIPTION FACTOR CBF_NF-Y_ARCHAEAL HISTONE DOMAIN-CONTAINING PROTEIN"/>
    <property type="match status" value="1"/>
</dbReference>
<dbReference type="GO" id="GO:0001046">
    <property type="term" value="F:core promoter sequence-specific DNA binding"/>
    <property type="evidence" value="ECO:0007669"/>
    <property type="project" value="TreeGrafter"/>
</dbReference>
<evidence type="ECO:0000256" key="3">
    <source>
        <dbReference type="SAM" id="MobiDB-lite"/>
    </source>
</evidence>
<feature type="domain" description="Transcription factor CBF/NF-Y/archaeal histone" evidence="4">
    <location>
        <begin position="133"/>
        <end position="191"/>
    </location>
</feature>
<dbReference type="CDD" id="cd22906">
    <property type="entry name" value="HFD_DRAP1"/>
    <property type="match status" value="1"/>
</dbReference>
<proteinExistence type="predicted"/>
<accession>A0AAD5G4P6</accession>
<reference evidence="5" key="1">
    <citation type="submission" date="2022-06" db="EMBL/GenBank/DDBJ databases">
        <title>Uncovering the hologenomic basis of an extraordinary plant invasion.</title>
        <authorList>
            <person name="Bieker V.C."/>
            <person name="Martin M.D."/>
            <person name="Gilbert T."/>
            <person name="Hodgins K."/>
            <person name="Battlay P."/>
            <person name="Petersen B."/>
            <person name="Wilson J."/>
        </authorList>
    </citation>
    <scope>NUCLEOTIDE SEQUENCE</scope>
    <source>
        <strain evidence="5">AA19_3_7</strain>
        <tissue evidence="5">Leaf</tissue>
    </source>
</reference>
<dbReference type="InterPro" id="IPR050568">
    <property type="entry name" value="Transcr_DNA_Rep_Reg"/>
</dbReference>
<sequence length="385" mass="42385">IRNLHTETRNLHTKFDQQATILTSISDKLGIKPPPSPLPQPSPNPTPKPTQATTPTPKVPPPLPQPSLKPTPKPTQAPTPTPKVPPPTGSVIVPSSPNTPPTVPATPPPQPRTKPVTPPSRTIPTLAHNAIVRIKKIMQADEDVGKMAMAVPLLVSKALELFLQDLCDRTYKITLQRGAKTLNSKHLKQCVQSFTLFDFLRDIVGKVPDRDVSDAAGEDRSATKRRKVADGDEKPKREKPVEFYWPESGRVTGMCRSSGKFIPAGTGVDTTAFGYVKHETKPDITDEQKPKAPLDLFEDAESKLNLIPVEKTEDTVKVRNFDLNLDLDENGDTPMGLSTKPTSETKPEEYRGWSLMGVEKMAIDPVKVANLRNSVDEDEEDYDEE</sequence>
<dbReference type="AlphaFoldDB" id="A0AAD5G4P6"/>
<feature type="region of interest" description="Disordered" evidence="3">
    <location>
        <begin position="1"/>
        <end position="123"/>
    </location>
</feature>